<keyword evidence="3" id="KW-1185">Reference proteome</keyword>
<proteinExistence type="predicted"/>
<gene>
    <name evidence="2" type="ORF">GCM10009788_11160</name>
</gene>
<dbReference type="EMBL" id="BAAAOR010000007">
    <property type="protein sequence ID" value="GAA1508658.1"/>
    <property type="molecule type" value="Genomic_DNA"/>
</dbReference>
<evidence type="ECO:0000313" key="2">
    <source>
        <dbReference type="EMBL" id="GAA1508658.1"/>
    </source>
</evidence>
<organism evidence="2 3">
    <name type="scientific">Nocardioides humi</name>
    <dbReference type="NCBI Taxonomy" id="449461"/>
    <lineage>
        <taxon>Bacteria</taxon>
        <taxon>Bacillati</taxon>
        <taxon>Actinomycetota</taxon>
        <taxon>Actinomycetes</taxon>
        <taxon>Propionibacteriales</taxon>
        <taxon>Nocardioidaceae</taxon>
        <taxon>Nocardioides</taxon>
    </lineage>
</organism>
<comment type="caution">
    <text evidence="2">The sequence shown here is derived from an EMBL/GenBank/DDBJ whole genome shotgun (WGS) entry which is preliminary data.</text>
</comment>
<reference evidence="2 3" key="1">
    <citation type="journal article" date="2019" name="Int. J. Syst. Evol. Microbiol.">
        <title>The Global Catalogue of Microorganisms (GCM) 10K type strain sequencing project: providing services to taxonomists for standard genome sequencing and annotation.</title>
        <authorList>
            <consortium name="The Broad Institute Genomics Platform"/>
            <consortium name="The Broad Institute Genome Sequencing Center for Infectious Disease"/>
            <person name="Wu L."/>
            <person name="Ma J."/>
        </authorList>
    </citation>
    <scope>NUCLEOTIDE SEQUENCE [LARGE SCALE GENOMIC DNA]</scope>
    <source>
        <strain evidence="2 3">JCM 14942</strain>
    </source>
</reference>
<evidence type="ECO:0000313" key="3">
    <source>
        <dbReference type="Proteomes" id="UP001500842"/>
    </source>
</evidence>
<dbReference type="RefSeq" id="WP_141004852.1">
    <property type="nucleotide sequence ID" value="NZ_BAAAOR010000007.1"/>
</dbReference>
<sequence length="106" mass="11108">MIGHDLVLAGLTGAGLTYLALRQRVCPEPEAHALTDADREAVAAEFAQHVTAVNRQVSDYADQLAGSDTTLRGLLAVIEQSRADRGNKSTDSNAVSDSDSDQGGGR</sequence>
<name>A0ABN2A0C4_9ACTN</name>
<dbReference type="Proteomes" id="UP001500842">
    <property type="component" value="Unassembled WGS sequence"/>
</dbReference>
<evidence type="ECO:0000256" key="1">
    <source>
        <dbReference type="SAM" id="MobiDB-lite"/>
    </source>
</evidence>
<accession>A0ABN2A0C4</accession>
<feature type="region of interest" description="Disordered" evidence="1">
    <location>
        <begin position="82"/>
        <end position="106"/>
    </location>
</feature>
<protein>
    <submittedName>
        <fullName evidence="2">Uncharacterized protein</fullName>
    </submittedName>
</protein>